<dbReference type="Gene3D" id="3.40.190.150">
    <property type="entry name" value="Bordetella uptake gene, domain 1"/>
    <property type="match status" value="1"/>
</dbReference>
<evidence type="ECO:0000313" key="4">
    <source>
        <dbReference type="Proteomes" id="UP000295066"/>
    </source>
</evidence>
<evidence type="ECO:0000313" key="3">
    <source>
        <dbReference type="EMBL" id="TDY61200.1"/>
    </source>
</evidence>
<dbReference type="SUPFAM" id="SSF53850">
    <property type="entry name" value="Periplasmic binding protein-like II"/>
    <property type="match status" value="1"/>
</dbReference>
<dbReference type="EMBL" id="SORI01000006">
    <property type="protein sequence ID" value="TDY61200.1"/>
    <property type="molecule type" value="Genomic_DNA"/>
</dbReference>
<organism evidence="3 4">
    <name type="scientific">Aminivibrio pyruvatiphilus</name>
    <dbReference type="NCBI Taxonomy" id="1005740"/>
    <lineage>
        <taxon>Bacteria</taxon>
        <taxon>Thermotogati</taxon>
        <taxon>Synergistota</taxon>
        <taxon>Synergistia</taxon>
        <taxon>Synergistales</taxon>
        <taxon>Aminobacteriaceae</taxon>
        <taxon>Aminivibrio</taxon>
    </lineage>
</organism>
<keyword evidence="3" id="KW-0675">Receptor</keyword>
<dbReference type="InterPro" id="IPR042100">
    <property type="entry name" value="Bug_dom1"/>
</dbReference>
<dbReference type="OrthoDB" id="8880247at2"/>
<sequence length="325" mass="35089">MKKLFAVLMLIAVFATAGAASAEWKPSRTIELIAPANPGGGWDMLCRTVQKALVDEKLVEKNVIVVNKPGGGGATGWNYLKGKKGQGEYLAATSTLLMLNNLLGKSELTHHDFTPLAALQTEWISVAVEQDSPWKTVKDLFEAIKTNPSAVPVGVGPTLGNNDHLVFLELAQANGVDPASIKFIVYPGAGGEIVPALLGGHVKATVIGLAEVLEQHKAGKMRVIGVSSEKTLAEILPGVPSFKEQGVDVVFPHWRGIIGAPDLTEDQVKYWDGVFSKMMETETWKTLVKNLGWDSFYQNSAEHKAFLEGSTKDFDELLTQVGLKK</sequence>
<dbReference type="RefSeq" id="WP_133957252.1">
    <property type="nucleotide sequence ID" value="NZ_SORI01000006.1"/>
</dbReference>
<feature type="signal peptide" evidence="2">
    <location>
        <begin position="1"/>
        <end position="19"/>
    </location>
</feature>
<dbReference type="Pfam" id="PF03401">
    <property type="entry name" value="TctC"/>
    <property type="match status" value="1"/>
</dbReference>
<gene>
    <name evidence="3" type="ORF">C8D99_10655</name>
</gene>
<comment type="similarity">
    <text evidence="1">Belongs to the UPF0065 (bug) family.</text>
</comment>
<name>A0A4R8M725_9BACT</name>
<evidence type="ECO:0000256" key="2">
    <source>
        <dbReference type="SAM" id="SignalP"/>
    </source>
</evidence>
<feature type="chain" id="PRO_5020578775" evidence="2">
    <location>
        <begin position="20"/>
        <end position="325"/>
    </location>
</feature>
<protein>
    <submittedName>
        <fullName evidence="3">Tripartite-type tricarboxylate transporter receptor subunit TctC</fullName>
    </submittedName>
</protein>
<dbReference type="InterPro" id="IPR005064">
    <property type="entry name" value="BUG"/>
</dbReference>
<proteinExistence type="inferred from homology"/>
<dbReference type="AlphaFoldDB" id="A0A4R8M725"/>
<dbReference type="Gene3D" id="3.40.190.10">
    <property type="entry name" value="Periplasmic binding protein-like II"/>
    <property type="match status" value="1"/>
</dbReference>
<keyword evidence="2" id="KW-0732">Signal</keyword>
<dbReference type="PIRSF" id="PIRSF017082">
    <property type="entry name" value="YflP"/>
    <property type="match status" value="1"/>
</dbReference>
<evidence type="ECO:0000256" key="1">
    <source>
        <dbReference type="ARBA" id="ARBA00006987"/>
    </source>
</evidence>
<dbReference type="CDD" id="cd07012">
    <property type="entry name" value="PBP2_Bug_TTT"/>
    <property type="match status" value="1"/>
</dbReference>
<keyword evidence="4" id="KW-1185">Reference proteome</keyword>
<reference evidence="3 4" key="1">
    <citation type="submission" date="2019-03" db="EMBL/GenBank/DDBJ databases">
        <title>Genomic Encyclopedia of Type Strains, Phase IV (KMG-IV): sequencing the most valuable type-strain genomes for metagenomic binning, comparative biology and taxonomic classification.</title>
        <authorList>
            <person name="Goeker M."/>
        </authorList>
    </citation>
    <scope>NUCLEOTIDE SEQUENCE [LARGE SCALE GENOMIC DNA]</scope>
    <source>
        <strain evidence="3 4">DSM 25964</strain>
    </source>
</reference>
<dbReference type="Proteomes" id="UP000295066">
    <property type="component" value="Unassembled WGS sequence"/>
</dbReference>
<comment type="caution">
    <text evidence="3">The sequence shown here is derived from an EMBL/GenBank/DDBJ whole genome shotgun (WGS) entry which is preliminary data.</text>
</comment>
<accession>A0A4R8M725</accession>
<dbReference type="PANTHER" id="PTHR42928">
    <property type="entry name" value="TRICARBOXYLATE-BINDING PROTEIN"/>
    <property type="match status" value="1"/>
</dbReference>
<dbReference type="PANTHER" id="PTHR42928:SF3">
    <property type="entry name" value="UPF0065 PROTEIN YFLP"/>
    <property type="match status" value="1"/>
</dbReference>